<dbReference type="InterPro" id="IPR002013">
    <property type="entry name" value="SAC_dom"/>
</dbReference>
<keyword evidence="3" id="KW-0472">Membrane</keyword>
<feature type="compositionally biased region" description="Low complexity" evidence="6">
    <location>
        <begin position="435"/>
        <end position="445"/>
    </location>
</feature>
<dbReference type="OrthoDB" id="405996at2759"/>
<gene>
    <name evidence="8" type="ORF">MUK42_09328</name>
</gene>
<evidence type="ECO:0000259" key="7">
    <source>
        <dbReference type="PROSITE" id="PS50275"/>
    </source>
</evidence>
<evidence type="ECO:0000256" key="4">
    <source>
        <dbReference type="ARBA" id="ARBA00023337"/>
    </source>
</evidence>
<evidence type="ECO:0000256" key="1">
    <source>
        <dbReference type="ARBA" id="ARBA00004148"/>
    </source>
</evidence>
<evidence type="ECO:0000256" key="3">
    <source>
        <dbReference type="ARBA" id="ARBA00023136"/>
    </source>
</evidence>
<dbReference type="AlphaFoldDB" id="A0A9E7J9R9"/>
<evidence type="ECO:0000256" key="5">
    <source>
        <dbReference type="ARBA" id="ARBA00023464"/>
    </source>
</evidence>
<comment type="subunit">
    <text evidence="5">Component of the PI(3,5)P2 regulatory complex at least composed of ATG18, SAC/FIG4, FAB1 and VAC14.</text>
</comment>
<dbReference type="PANTHER" id="PTHR45738">
    <property type="entry name" value="POLYPHOSPHOINOSITIDE PHOSPHATASE"/>
    <property type="match status" value="1"/>
</dbReference>
<sequence length="779" mass="88831">MAAMEEADAVAGAGGGRLQIFILYAARSMFLVVGSDESRKQWRVLKIDRSQPSELSIHEDPITYSKSECKCLLEQLDHENNETGGLNKITVCYGIVGFVKFLGPYYMLLVTGRKKIGAICGHAIYAVTRSQMISLSDSAQSSSLPFLGAEYRYKRLLRTVDLTKDFFFSYSYSIMCSLQKNMCDGVPEAALHETMFVWNEANFLMAAEISHSLSLPDDLDILLAPGYRQLFSWMFHEVLDSVCADHRYLRRGVDEKGRVANDVETEQIVFCDQPDEIPREITSVVQNRGSIPLFWSQETRRLGFKPDIILEKKDDNFEATRLHFENLVNRYENPIIVLSMIKKQEKKPRESLLTEKLVDAINHINKDLPESDRLIYFHWDFQSICRRRSTEALALLCKVAACAMDLTGFFHCRRTPTSDDALDWLSLLNDDSEQSSDISQSASSSCRTEQDGNGLAKPLHRQKGVLRTNCIDCLDRTNAAQIAYGLTALGHQLHALGIKDVPEVDLEDPLADHLMNFYREMGDRLALQYVGSAAHDKIPHKNNGRWVPQTLWPGLQRNLQRYYSHAFMDARKQKAINLFLGHFVPQRDKPELCDLDSDQHHDVGRSHFRKSLSVGSVTYEVNTDESNTDVRTRRNVISELLSYMDLDENDMPYSRPLLKRYLSDSTIQHEVHTYASVCDATTSNHVISELPSTMPLNGSDLSSSREMRLMGRFTKLGQFFANLEEWLASRKRHRSNWSLFFCLFLGLLRIPIEEQINLQSSGLVANEDTQKITDWTINV</sequence>
<feature type="region of interest" description="Disordered" evidence="6">
    <location>
        <begin position="434"/>
        <end position="457"/>
    </location>
</feature>
<dbReference type="EMBL" id="CP097502">
    <property type="protein sequence ID" value="URD72437.1"/>
    <property type="molecule type" value="Genomic_DNA"/>
</dbReference>
<dbReference type="GO" id="GO:0005774">
    <property type="term" value="C:vacuolar membrane"/>
    <property type="evidence" value="ECO:0007669"/>
    <property type="project" value="UniProtKB-SubCell"/>
</dbReference>
<proteinExistence type="predicted"/>
<dbReference type="GO" id="GO:0043813">
    <property type="term" value="F:phosphatidylinositol-3,5-bisphosphate 5-phosphatase activity"/>
    <property type="evidence" value="ECO:0007669"/>
    <property type="project" value="InterPro"/>
</dbReference>
<evidence type="ECO:0000256" key="6">
    <source>
        <dbReference type="SAM" id="MobiDB-lite"/>
    </source>
</evidence>
<dbReference type="PROSITE" id="PS50275">
    <property type="entry name" value="SAC"/>
    <property type="match status" value="1"/>
</dbReference>
<evidence type="ECO:0000313" key="8">
    <source>
        <dbReference type="EMBL" id="URD72437.1"/>
    </source>
</evidence>
<reference evidence="8" key="1">
    <citation type="submission" date="2022-05" db="EMBL/GenBank/DDBJ databases">
        <title>The Musa troglodytarum L. genome provides insights into the mechanism of non-climacteric behaviour and enrichment of carotenoids.</title>
        <authorList>
            <person name="Wang J."/>
        </authorList>
    </citation>
    <scope>NUCLEOTIDE SEQUENCE</scope>
    <source>
        <tissue evidence="8">Leaf</tissue>
    </source>
</reference>
<keyword evidence="9" id="KW-1185">Reference proteome</keyword>
<organism evidence="8 9">
    <name type="scientific">Musa troglodytarum</name>
    <name type="common">fe'i banana</name>
    <dbReference type="NCBI Taxonomy" id="320322"/>
    <lineage>
        <taxon>Eukaryota</taxon>
        <taxon>Viridiplantae</taxon>
        <taxon>Streptophyta</taxon>
        <taxon>Embryophyta</taxon>
        <taxon>Tracheophyta</taxon>
        <taxon>Spermatophyta</taxon>
        <taxon>Magnoliopsida</taxon>
        <taxon>Liliopsida</taxon>
        <taxon>Zingiberales</taxon>
        <taxon>Musaceae</taxon>
        <taxon>Musa</taxon>
    </lineage>
</organism>
<name>A0A9E7J9R9_9LILI</name>
<accession>A0A9E7J9R9</accession>
<keyword evidence="2" id="KW-0378">Hydrolase</keyword>
<dbReference type="Pfam" id="PF02383">
    <property type="entry name" value="Syja_N"/>
    <property type="match status" value="1"/>
</dbReference>
<evidence type="ECO:0000256" key="2">
    <source>
        <dbReference type="ARBA" id="ARBA00022801"/>
    </source>
</evidence>
<comment type="subcellular location">
    <subcellularLocation>
        <location evidence="1">Vacuole membrane</location>
        <topology evidence="1">Peripheral membrane protein</topology>
    </subcellularLocation>
</comment>
<dbReference type="PANTHER" id="PTHR45738:SF3">
    <property type="entry name" value="OS03G0182400 PROTEIN"/>
    <property type="match status" value="1"/>
</dbReference>
<protein>
    <submittedName>
        <fullName evidence="8">SAC domain containing protein</fullName>
    </submittedName>
</protein>
<dbReference type="GO" id="GO:0046856">
    <property type="term" value="P:phosphatidylinositol dephosphorylation"/>
    <property type="evidence" value="ECO:0007669"/>
    <property type="project" value="InterPro"/>
</dbReference>
<feature type="domain" description="SAC" evidence="7">
    <location>
        <begin position="157"/>
        <end position="531"/>
    </location>
</feature>
<dbReference type="InterPro" id="IPR043573">
    <property type="entry name" value="Fig4-like"/>
</dbReference>
<dbReference type="Proteomes" id="UP001055439">
    <property type="component" value="Chromosome 1"/>
</dbReference>
<comment type="catalytic activity">
    <reaction evidence="4">
        <text>a 1,2-diacyl-sn-glycero-3-phospho-(1D-myo-inositol-3,5-bisphosphate) + H2O = a 1,2-diacyl-sn-glycero-3-phospho-(1D-myo-inositol-3-phosphate) + phosphate</text>
        <dbReference type="Rhea" id="RHEA:32955"/>
        <dbReference type="ChEBI" id="CHEBI:15377"/>
        <dbReference type="ChEBI" id="CHEBI:43474"/>
        <dbReference type="ChEBI" id="CHEBI:57923"/>
        <dbReference type="ChEBI" id="CHEBI:58088"/>
    </reaction>
</comment>
<evidence type="ECO:0000313" key="9">
    <source>
        <dbReference type="Proteomes" id="UP001055439"/>
    </source>
</evidence>